<proteinExistence type="predicted"/>
<name>A0A1G6LR89_NIADE</name>
<dbReference type="RefSeq" id="WP_090389041.1">
    <property type="nucleotide sequence ID" value="NZ_FMZO01000002.1"/>
</dbReference>
<dbReference type="InterPro" id="IPR053865">
    <property type="entry name" value="DUF6934"/>
</dbReference>
<protein>
    <submittedName>
        <fullName evidence="1">Uncharacterized protein</fullName>
    </submittedName>
</protein>
<keyword evidence="2" id="KW-1185">Reference proteome</keyword>
<gene>
    <name evidence="1" type="ORF">SAMN04487894_102435</name>
</gene>
<dbReference type="STRING" id="1285928.SAMN04487894_102435"/>
<evidence type="ECO:0000313" key="1">
    <source>
        <dbReference type="EMBL" id="SDC45772.1"/>
    </source>
</evidence>
<dbReference type="Proteomes" id="UP000198757">
    <property type="component" value="Unassembled WGS sequence"/>
</dbReference>
<reference evidence="2" key="1">
    <citation type="submission" date="2016-10" db="EMBL/GenBank/DDBJ databases">
        <authorList>
            <person name="Varghese N."/>
            <person name="Submissions S."/>
        </authorList>
    </citation>
    <scope>NUCLEOTIDE SEQUENCE [LARGE SCALE GENOMIC DNA]</scope>
    <source>
        <strain evidence="2">DSM 25811 / CCM 8410 / LMG 26954 / E90</strain>
    </source>
</reference>
<accession>A0A1G6LR89</accession>
<dbReference type="EMBL" id="FMZO01000002">
    <property type="protein sequence ID" value="SDC45772.1"/>
    <property type="molecule type" value="Genomic_DNA"/>
</dbReference>
<dbReference type="Pfam" id="PF22028">
    <property type="entry name" value="DUF6934"/>
    <property type="match status" value="1"/>
</dbReference>
<dbReference type="OrthoDB" id="1343312at2"/>
<evidence type="ECO:0000313" key="2">
    <source>
        <dbReference type="Proteomes" id="UP000198757"/>
    </source>
</evidence>
<organism evidence="1 2">
    <name type="scientific">Niabella drilacis (strain DSM 25811 / CCM 8410 / CCUG 62505 / LMG 26954 / E90)</name>
    <dbReference type="NCBI Taxonomy" id="1285928"/>
    <lineage>
        <taxon>Bacteria</taxon>
        <taxon>Pseudomonadati</taxon>
        <taxon>Bacteroidota</taxon>
        <taxon>Chitinophagia</taxon>
        <taxon>Chitinophagales</taxon>
        <taxon>Chitinophagaceae</taxon>
        <taxon>Niabella</taxon>
    </lineage>
</organism>
<sequence length="150" mass="17144">MKHPAYPYEISAGNRYSFISTGRMHIEKIVEFSPTGIPHIYNLGFGDLCLDGTIDDSVHSNNGDNIKVLATVVRILKVFTLLKPGIKIVFTGSTPERLRLYQRILKMYHAEFTKEFVITGLVNVGQQYKELTFNPEIPVPYLAFFVERIY</sequence>
<dbReference type="AlphaFoldDB" id="A0A1G6LR89"/>